<evidence type="ECO:0000256" key="5">
    <source>
        <dbReference type="ARBA" id="ARBA00023157"/>
    </source>
</evidence>
<reference evidence="9" key="2">
    <citation type="journal article" date="2008" name="Genome Biol.">
        <title>Improved genome assembly and evidence-based global gene model set for the chordate Ciona intestinalis: new insight into intron and operon populations.</title>
        <authorList>
            <person name="Satou Y."/>
            <person name="Mineta K."/>
            <person name="Ogasawara M."/>
            <person name="Sasakura Y."/>
            <person name="Shoguchi E."/>
            <person name="Ueno K."/>
            <person name="Yamada L."/>
            <person name="Matsumoto J."/>
            <person name="Wasserscheid J."/>
            <person name="Dewar K."/>
            <person name="Wiley G.B."/>
            <person name="Macmil S.L."/>
            <person name="Roe B.A."/>
            <person name="Zeller R.W."/>
            <person name="Hastings K.E."/>
            <person name="Lemaire P."/>
            <person name="Lindquist E."/>
            <person name="Endo T."/>
            <person name="Hotta K."/>
            <person name="Inaba K."/>
        </authorList>
    </citation>
    <scope>NUCLEOTIDE SEQUENCE [LARGE SCALE GENOMIC DNA]</scope>
    <source>
        <strain evidence="9">wild type</strain>
    </source>
</reference>
<feature type="transmembrane region" description="Helical" evidence="6">
    <location>
        <begin position="482"/>
        <end position="508"/>
    </location>
</feature>
<evidence type="ECO:0008006" key="11">
    <source>
        <dbReference type="Google" id="ProtNLM"/>
    </source>
</evidence>
<dbReference type="InterPro" id="IPR017981">
    <property type="entry name" value="GPCR_2-like_7TM"/>
</dbReference>
<dbReference type="InterPro" id="IPR000832">
    <property type="entry name" value="GPCR_2_secretin-like"/>
</dbReference>
<reference evidence="9" key="4">
    <citation type="submission" date="2025-09" db="UniProtKB">
        <authorList>
            <consortium name="Ensembl"/>
        </authorList>
    </citation>
    <scope>IDENTIFICATION</scope>
</reference>
<protein>
    <recommendedName>
        <fullName evidence="11">G-protein coupled receptors family 2 profile 2 domain-containing protein</fullName>
    </recommendedName>
</protein>
<reference evidence="9" key="3">
    <citation type="submission" date="2025-08" db="UniProtKB">
        <authorList>
            <consortium name="Ensembl"/>
        </authorList>
    </citation>
    <scope>IDENTIFICATION</scope>
</reference>
<dbReference type="InParanoid" id="F6RQN0"/>
<feature type="transmembrane region" description="Helical" evidence="6">
    <location>
        <begin position="407"/>
        <end position="432"/>
    </location>
</feature>
<dbReference type="PROSITE" id="PS50261">
    <property type="entry name" value="G_PROTEIN_RECEP_F2_4"/>
    <property type="match status" value="1"/>
</dbReference>
<evidence type="ECO:0000256" key="6">
    <source>
        <dbReference type="SAM" id="Phobius"/>
    </source>
</evidence>
<evidence type="ECO:0000313" key="10">
    <source>
        <dbReference type="Proteomes" id="UP000008144"/>
    </source>
</evidence>
<proteinExistence type="predicted"/>
<dbReference type="GO" id="GO:0005886">
    <property type="term" value="C:plasma membrane"/>
    <property type="evidence" value="ECO:0000318"/>
    <property type="project" value="GO_Central"/>
</dbReference>
<accession>F6RQN0</accession>
<dbReference type="EMBL" id="EAAA01000106">
    <property type="status" value="NOT_ANNOTATED_CDS"/>
    <property type="molecule type" value="Genomic_DNA"/>
</dbReference>
<dbReference type="InterPro" id="IPR000203">
    <property type="entry name" value="GPS"/>
</dbReference>
<evidence type="ECO:0000256" key="1">
    <source>
        <dbReference type="ARBA" id="ARBA00004141"/>
    </source>
</evidence>
<dbReference type="GO" id="GO:0004930">
    <property type="term" value="F:G protein-coupled receptor activity"/>
    <property type="evidence" value="ECO:0000318"/>
    <property type="project" value="GO_Central"/>
</dbReference>
<feature type="domain" description="G-protein coupled receptors family 2 profile 2" evidence="8">
    <location>
        <begin position="244"/>
        <end position="510"/>
    </location>
</feature>
<dbReference type="AlphaFoldDB" id="F6RQN0"/>
<organism evidence="9 10">
    <name type="scientific">Ciona intestinalis</name>
    <name type="common">Transparent sea squirt</name>
    <name type="synonym">Ascidia intestinalis</name>
    <dbReference type="NCBI Taxonomy" id="7719"/>
    <lineage>
        <taxon>Eukaryota</taxon>
        <taxon>Metazoa</taxon>
        <taxon>Chordata</taxon>
        <taxon>Tunicata</taxon>
        <taxon>Ascidiacea</taxon>
        <taxon>Phlebobranchia</taxon>
        <taxon>Cionidae</taxon>
        <taxon>Ciona</taxon>
    </lineage>
</organism>
<evidence type="ECO:0000259" key="7">
    <source>
        <dbReference type="PROSITE" id="PS50221"/>
    </source>
</evidence>
<keyword evidence="5" id="KW-1015">Disulfide bond</keyword>
<dbReference type="Pfam" id="PF01825">
    <property type="entry name" value="GPS"/>
    <property type="match status" value="1"/>
</dbReference>
<dbReference type="FunFam" id="1.20.1070.10:FF:000290">
    <property type="entry name" value="GG11888"/>
    <property type="match status" value="1"/>
</dbReference>
<dbReference type="Ensembl" id="ENSCINT00000025358.2">
    <property type="protein sequence ID" value="ENSCINP00000025112.2"/>
    <property type="gene ID" value="ENSCING00000013743.2"/>
</dbReference>
<feature type="transmembrane region" description="Helical" evidence="6">
    <location>
        <begin position="281"/>
        <end position="302"/>
    </location>
</feature>
<dbReference type="OMA" id="THRIFIC"/>
<dbReference type="Gene3D" id="1.20.1070.10">
    <property type="entry name" value="Rhodopsin 7-helix transmembrane proteins"/>
    <property type="match status" value="1"/>
</dbReference>
<dbReference type="PANTHER" id="PTHR45692:SF1">
    <property type="entry name" value="G-PROTEIN COUPLED RECEPTORS FAMILY 2 PROFILE 2 DOMAIN-CONTAINING PROTEIN"/>
    <property type="match status" value="1"/>
</dbReference>
<comment type="subcellular location">
    <subcellularLocation>
        <location evidence="1">Membrane</location>
        <topology evidence="1">Multi-pass membrane protein</topology>
    </subcellularLocation>
</comment>
<dbReference type="PROSITE" id="PS50221">
    <property type="entry name" value="GAIN_B"/>
    <property type="match status" value="1"/>
</dbReference>
<sequence>MLAGEGDIQVTENIYQKVVSIADHITTKIQLTSPAGSETSLLSSLDSLGFQVDVSTTQFNFLTENIVAQVQNQSVMNSARFEPMIYENSSSGNLIQPIRVDIPAVAIQAALNNQGISRKRRAAEENTKLVFILHRDSTLFQNKERANWVASATVGNTSVSGFSNAVNITHSTVTLKVGEFFDTTTQKTMYTNNTCVFWDFATNSWSKEGCCLIENSVPAQCSCNHLTNFALLVNVHEVPKDAVLTTVSNTGCVFSIVFLIITFVILVSFKELREKAPNETIINISINQALVFLVFILGVDLRSNTNICITSTAFLHYFNLTTWMWTAVYGYILFTAFVKIVNISIVRVTKTLYFLSYGIPIFIVGVNLGITLPLSKSPEYPPICGAEITEQPTSAFLAETHCWLHGISLYISFLLPVGLVLLLNIVIFFLVIRNITWNRKRVQSTMQKRTAGQHLLMACTLAGTLGFVWVLGYFMILSNDDTFILVMSWVFTIAATLEGVSIFFLVCVRRNDVRKLWWKPLRDNVLRPFVGPLRSSPVTGRYLVTKSKTTNAKTETGSNADIATASNIEMSTGTNVETVTASNVEISTGTNAETVTGTSRAETVI</sequence>
<name>F6RQN0_CIOIN</name>
<evidence type="ECO:0000259" key="8">
    <source>
        <dbReference type="PROSITE" id="PS50261"/>
    </source>
</evidence>
<dbReference type="Pfam" id="PF00002">
    <property type="entry name" value="7tm_2"/>
    <property type="match status" value="1"/>
</dbReference>
<dbReference type="Proteomes" id="UP000008144">
    <property type="component" value="Chromosome 1"/>
</dbReference>
<dbReference type="InterPro" id="IPR057244">
    <property type="entry name" value="GAIN_B"/>
</dbReference>
<feature type="transmembrane region" description="Helical" evidence="6">
    <location>
        <begin position="352"/>
        <end position="372"/>
    </location>
</feature>
<keyword evidence="3 6" id="KW-1133">Transmembrane helix</keyword>
<feature type="transmembrane region" description="Helical" evidence="6">
    <location>
        <begin position="322"/>
        <end position="340"/>
    </location>
</feature>
<dbReference type="GO" id="GO:0007186">
    <property type="term" value="P:G protein-coupled receptor signaling pathway"/>
    <property type="evidence" value="ECO:0000318"/>
    <property type="project" value="GO_Central"/>
</dbReference>
<feature type="transmembrane region" description="Helical" evidence="6">
    <location>
        <begin position="453"/>
        <end position="476"/>
    </location>
</feature>
<evidence type="ECO:0000313" key="9">
    <source>
        <dbReference type="Ensembl" id="ENSCINP00000025112.2"/>
    </source>
</evidence>
<dbReference type="GeneTree" id="ENSGT00890000139676"/>
<reference evidence="10" key="1">
    <citation type="journal article" date="2002" name="Science">
        <title>The draft genome of Ciona intestinalis: insights into chordate and vertebrate origins.</title>
        <authorList>
            <person name="Dehal P."/>
            <person name="Satou Y."/>
            <person name="Campbell R.K."/>
            <person name="Chapman J."/>
            <person name="Degnan B."/>
            <person name="De Tomaso A."/>
            <person name="Davidson B."/>
            <person name="Di Gregorio A."/>
            <person name="Gelpke M."/>
            <person name="Goodstein D.M."/>
            <person name="Harafuji N."/>
            <person name="Hastings K.E."/>
            <person name="Ho I."/>
            <person name="Hotta K."/>
            <person name="Huang W."/>
            <person name="Kawashima T."/>
            <person name="Lemaire P."/>
            <person name="Martinez D."/>
            <person name="Meinertzhagen I.A."/>
            <person name="Necula S."/>
            <person name="Nonaka M."/>
            <person name="Putnam N."/>
            <person name="Rash S."/>
            <person name="Saiga H."/>
            <person name="Satake M."/>
            <person name="Terry A."/>
            <person name="Yamada L."/>
            <person name="Wang H.G."/>
            <person name="Awazu S."/>
            <person name="Azumi K."/>
            <person name="Boore J."/>
            <person name="Branno M."/>
            <person name="Chin-Bow S."/>
            <person name="DeSantis R."/>
            <person name="Doyle S."/>
            <person name="Francino P."/>
            <person name="Keys D.N."/>
            <person name="Haga S."/>
            <person name="Hayashi H."/>
            <person name="Hino K."/>
            <person name="Imai K.S."/>
            <person name="Inaba K."/>
            <person name="Kano S."/>
            <person name="Kobayashi K."/>
            <person name="Kobayashi M."/>
            <person name="Lee B.I."/>
            <person name="Makabe K.W."/>
            <person name="Manohar C."/>
            <person name="Matassi G."/>
            <person name="Medina M."/>
            <person name="Mochizuki Y."/>
            <person name="Mount S."/>
            <person name="Morishita T."/>
            <person name="Miura S."/>
            <person name="Nakayama A."/>
            <person name="Nishizaka S."/>
            <person name="Nomoto H."/>
            <person name="Ohta F."/>
            <person name="Oishi K."/>
            <person name="Rigoutsos I."/>
            <person name="Sano M."/>
            <person name="Sasaki A."/>
            <person name="Sasakura Y."/>
            <person name="Shoguchi E."/>
            <person name="Shin-i T."/>
            <person name="Spagnuolo A."/>
            <person name="Stainier D."/>
            <person name="Suzuki M.M."/>
            <person name="Tassy O."/>
            <person name="Takatori N."/>
            <person name="Tokuoka M."/>
            <person name="Yagi K."/>
            <person name="Yoshizaki F."/>
            <person name="Wada S."/>
            <person name="Zhang C."/>
            <person name="Hyatt P.D."/>
            <person name="Larimer F."/>
            <person name="Detter C."/>
            <person name="Doggett N."/>
            <person name="Glavina T."/>
            <person name="Hawkins T."/>
            <person name="Richardson P."/>
            <person name="Lucas S."/>
            <person name="Kohara Y."/>
            <person name="Levine M."/>
            <person name="Satoh N."/>
            <person name="Rokhsar D.S."/>
        </authorList>
    </citation>
    <scope>NUCLEOTIDE SEQUENCE [LARGE SCALE GENOMIC DNA]</scope>
</reference>
<keyword evidence="2 6" id="KW-0812">Transmembrane</keyword>
<feature type="transmembrane region" description="Helical" evidence="6">
    <location>
        <begin position="247"/>
        <end position="269"/>
    </location>
</feature>
<evidence type="ECO:0000256" key="3">
    <source>
        <dbReference type="ARBA" id="ARBA00022989"/>
    </source>
</evidence>
<dbReference type="PANTHER" id="PTHR45692">
    <property type="entry name" value="G_PROTEIN_RECEP_F2_4 DOMAIN-CONTAINING PROTEIN"/>
    <property type="match status" value="1"/>
</dbReference>
<dbReference type="Gene3D" id="2.60.220.50">
    <property type="match status" value="1"/>
</dbReference>
<dbReference type="InterPro" id="IPR046338">
    <property type="entry name" value="GAIN_dom_sf"/>
</dbReference>
<dbReference type="HOGENOM" id="CLU_451231_0_0_1"/>
<dbReference type="GO" id="GO:0007166">
    <property type="term" value="P:cell surface receptor signaling pathway"/>
    <property type="evidence" value="ECO:0007669"/>
    <property type="project" value="InterPro"/>
</dbReference>
<feature type="domain" description="GAIN-B" evidence="7">
    <location>
        <begin position="57"/>
        <end position="239"/>
    </location>
</feature>
<dbReference type="SMART" id="SM00303">
    <property type="entry name" value="GPS"/>
    <property type="match status" value="1"/>
</dbReference>
<keyword evidence="4 6" id="KW-0472">Membrane</keyword>
<evidence type="ECO:0000256" key="2">
    <source>
        <dbReference type="ARBA" id="ARBA00022692"/>
    </source>
</evidence>
<evidence type="ECO:0000256" key="4">
    <source>
        <dbReference type="ARBA" id="ARBA00023136"/>
    </source>
</evidence>
<keyword evidence="10" id="KW-1185">Reference proteome</keyword>